<gene>
    <name evidence="7" type="ORF">BDV35DRAFT_403118</name>
</gene>
<keyword evidence="4" id="KW-0560">Oxidoreductase</keyword>
<name>A0A5N6H567_ASPFL</name>
<dbReference type="GO" id="GO:0005506">
    <property type="term" value="F:iron ion binding"/>
    <property type="evidence" value="ECO:0007669"/>
    <property type="project" value="InterPro"/>
</dbReference>
<dbReference type="Gene3D" id="1.10.630.10">
    <property type="entry name" value="Cytochrome P450"/>
    <property type="match status" value="1"/>
</dbReference>
<dbReference type="EMBL" id="ML734577">
    <property type="protein sequence ID" value="KAB8248729.1"/>
    <property type="molecule type" value="Genomic_DNA"/>
</dbReference>
<accession>A0A5N6H567</accession>
<dbReference type="VEuPathDB" id="FungiDB:AFLA_012460"/>
<dbReference type="Pfam" id="PF00067">
    <property type="entry name" value="p450"/>
    <property type="match status" value="1"/>
</dbReference>
<evidence type="ECO:0000256" key="1">
    <source>
        <dbReference type="ARBA" id="ARBA00001971"/>
    </source>
</evidence>
<dbReference type="PANTHER" id="PTHR46206:SF6">
    <property type="entry name" value="CYTOCHROME P450 MONOOXYGENASE AN1598-RELATED"/>
    <property type="match status" value="1"/>
</dbReference>
<dbReference type="InterPro" id="IPR001128">
    <property type="entry name" value="Cyt_P450"/>
</dbReference>
<dbReference type="GO" id="GO:0016705">
    <property type="term" value="F:oxidoreductase activity, acting on paired donors, with incorporation or reduction of molecular oxygen"/>
    <property type="evidence" value="ECO:0007669"/>
    <property type="project" value="InterPro"/>
</dbReference>
<dbReference type="AlphaFoldDB" id="A0A5N6H567"/>
<dbReference type="VEuPathDB" id="FungiDB:F9C07_9719"/>
<evidence type="ECO:0000313" key="7">
    <source>
        <dbReference type="EMBL" id="KAB8248729.1"/>
    </source>
</evidence>
<sequence>MWTMFQLALHPENQDITRREIHDLTRRDFVPIPMSELNMRTLRKASCTDSFIREVLRMTGDAVNLVRMARKGVQLGDYIVPKGTLIYQVSTYRLLRYESGSLVLPLVSLFHWSPRYNEGDPKKLDGMRWVEKQKATSTTDPGHLSFGLSIWTCPGRFMAVAEIKLAVFALLADTRLELVGGRHDVADNFNVTGNPPEGELVLKRISVC</sequence>
<reference evidence="7" key="1">
    <citation type="submission" date="2019-04" db="EMBL/GenBank/DDBJ databases">
        <title>Friends and foes A comparative genomics study of 23 Aspergillus species from section Flavi.</title>
        <authorList>
            <consortium name="DOE Joint Genome Institute"/>
            <person name="Kjaerbolling I."/>
            <person name="Vesth T."/>
            <person name="Frisvad J.C."/>
            <person name="Nybo J.L."/>
            <person name="Theobald S."/>
            <person name="Kildgaard S."/>
            <person name="Isbrandt T."/>
            <person name="Kuo A."/>
            <person name="Sato A."/>
            <person name="Lyhne E.K."/>
            <person name="Kogle M.E."/>
            <person name="Wiebenga A."/>
            <person name="Kun R.S."/>
            <person name="Lubbers R.J."/>
            <person name="Makela M.R."/>
            <person name="Barry K."/>
            <person name="Chovatia M."/>
            <person name="Clum A."/>
            <person name="Daum C."/>
            <person name="Haridas S."/>
            <person name="He G."/>
            <person name="LaButti K."/>
            <person name="Lipzen A."/>
            <person name="Mondo S."/>
            <person name="Riley R."/>
            <person name="Salamov A."/>
            <person name="Simmons B.A."/>
            <person name="Magnuson J.K."/>
            <person name="Henrissat B."/>
            <person name="Mortensen U.H."/>
            <person name="Larsen T.O."/>
            <person name="Devries R.P."/>
            <person name="Grigoriev I.V."/>
            <person name="Machida M."/>
            <person name="Baker S.E."/>
            <person name="Andersen M.R."/>
        </authorList>
    </citation>
    <scope>NUCLEOTIDE SEQUENCE [LARGE SCALE GENOMIC DNA]</scope>
    <source>
        <strain evidence="7">CBS 121.62</strain>
    </source>
</reference>
<dbReference type="SUPFAM" id="SSF48264">
    <property type="entry name" value="Cytochrome P450"/>
    <property type="match status" value="1"/>
</dbReference>
<comment type="similarity">
    <text evidence="2">Belongs to the cytochrome P450 family.</text>
</comment>
<dbReference type="GO" id="GO:0004497">
    <property type="term" value="F:monooxygenase activity"/>
    <property type="evidence" value="ECO:0007669"/>
    <property type="project" value="UniProtKB-KW"/>
</dbReference>
<keyword evidence="3" id="KW-0479">Metal-binding</keyword>
<organism evidence="7">
    <name type="scientific">Aspergillus flavus</name>
    <dbReference type="NCBI Taxonomy" id="5059"/>
    <lineage>
        <taxon>Eukaryota</taxon>
        <taxon>Fungi</taxon>
        <taxon>Dikarya</taxon>
        <taxon>Ascomycota</taxon>
        <taxon>Pezizomycotina</taxon>
        <taxon>Eurotiomycetes</taxon>
        <taxon>Eurotiomycetidae</taxon>
        <taxon>Eurotiales</taxon>
        <taxon>Aspergillaceae</taxon>
        <taxon>Aspergillus</taxon>
        <taxon>Aspergillus subgen. Circumdati</taxon>
    </lineage>
</organism>
<evidence type="ECO:0000256" key="2">
    <source>
        <dbReference type="ARBA" id="ARBA00010617"/>
    </source>
</evidence>
<dbReference type="Proteomes" id="UP000325434">
    <property type="component" value="Unassembled WGS sequence"/>
</dbReference>
<evidence type="ECO:0000256" key="4">
    <source>
        <dbReference type="ARBA" id="ARBA00023002"/>
    </source>
</evidence>
<comment type="cofactor">
    <cofactor evidence="1">
        <name>heme</name>
        <dbReference type="ChEBI" id="CHEBI:30413"/>
    </cofactor>
</comment>
<evidence type="ECO:0000256" key="6">
    <source>
        <dbReference type="ARBA" id="ARBA00023033"/>
    </source>
</evidence>
<keyword evidence="6" id="KW-0503">Monooxygenase</keyword>
<dbReference type="GO" id="GO:0020037">
    <property type="term" value="F:heme binding"/>
    <property type="evidence" value="ECO:0007669"/>
    <property type="project" value="InterPro"/>
</dbReference>
<dbReference type="GO" id="GO:0019748">
    <property type="term" value="P:secondary metabolic process"/>
    <property type="evidence" value="ECO:0007669"/>
    <property type="project" value="UniProtKB-ARBA"/>
</dbReference>
<dbReference type="InterPro" id="IPR036396">
    <property type="entry name" value="Cyt_P450_sf"/>
</dbReference>
<proteinExistence type="inferred from homology"/>
<keyword evidence="5" id="KW-0408">Iron</keyword>
<dbReference type="PANTHER" id="PTHR46206">
    <property type="entry name" value="CYTOCHROME P450"/>
    <property type="match status" value="1"/>
</dbReference>
<protein>
    <submittedName>
        <fullName evidence="7">Cytochrome P450</fullName>
    </submittedName>
</protein>
<evidence type="ECO:0000256" key="3">
    <source>
        <dbReference type="ARBA" id="ARBA00022723"/>
    </source>
</evidence>
<evidence type="ECO:0000256" key="5">
    <source>
        <dbReference type="ARBA" id="ARBA00023004"/>
    </source>
</evidence>